<evidence type="ECO:0000256" key="5">
    <source>
        <dbReference type="SAM" id="MobiDB-lite"/>
    </source>
</evidence>
<evidence type="ECO:0000313" key="7">
    <source>
        <dbReference type="Proteomes" id="UP000585272"/>
    </source>
</evidence>
<accession>A0A840IBM2</accession>
<evidence type="ECO:0000313" key="6">
    <source>
        <dbReference type="EMBL" id="MBB4662236.1"/>
    </source>
</evidence>
<dbReference type="GO" id="GO:0005198">
    <property type="term" value="F:structural molecule activity"/>
    <property type="evidence" value="ECO:0007669"/>
    <property type="project" value="InterPro"/>
</dbReference>
<dbReference type="GO" id="GO:0033172">
    <property type="term" value="C:gas vesicle shell"/>
    <property type="evidence" value="ECO:0007669"/>
    <property type="project" value="UniProtKB-UniRule"/>
</dbReference>
<feature type="compositionally biased region" description="Basic and acidic residues" evidence="5">
    <location>
        <begin position="104"/>
        <end position="123"/>
    </location>
</feature>
<comment type="subunit">
    <text evidence="4">The gas vesicle shell is 2 nm thick and consists of a single layer of this protein. It forms helical ribs nearly perpendicular to the long axis of the vesicle.</text>
</comment>
<name>A0A840IBM2_9ACTN</name>
<dbReference type="RefSeq" id="WP_183341279.1">
    <property type="nucleotide sequence ID" value="NZ_JACHNU010000002.1"/>
</dbReference>
<proteinExistence type="inferred from homology"/>
<keyword evidence="7" id="KW-1185">Reference proteome</keyword>
<gene>
    <name evidence="4" type="primary">gvpA</name>
    <name evidence="6" type="ORF">BDZ31_001822</name>
</gene>
<keyword evidence="1 4" id="KW-0304">Gas vesicle</keyword>
<evidence type="ECO:0000256" key="4">
    <source>
        <dbReference type="HAMAP-Rule" id="MF_00576"/>
    </source>
</evidence>
<dbReference type="HAMAP" id="MF_00576">
    <property type="entry name" value="Gas_vesicle_A"/>
    <property type="match status" value="1"/>
</dbReference>
<dbReference type="PANTHER" id="PTHR35344:SF4">
    <property type="entry name" value="GAS VESICLE PROTEIN A1"/>
    <property type="match status" value="1"/>
</dbReference>
<dbReference type="PANTHER" id="PTHR35344">
    <property type="entry name" value="GAS VESICLE STRUCTURAL PROTEIN 2-RELATED"/>
    <property type="match status" value="1"/>
</dbReference>
<evidence type="ECO:0000256" key="1">
    <source>
        <dbReference type="ARBA" id="ARBA00022987"/>
    </source>
</evidence>
<comment type="function">
    <text evidence="4">Gas vesicles are hollow, gas filled proteinaceous nanostructures found in some microorganisms. During planktonic growth they allow positioning of the organism at a favorable depth for light or nutrient acquisition. GvpA forms the protein shell.</text>
</comment>
<dbReference type="Pfam" id="PF00741">
    <property type="entry name" value="Gas_vesicle"/>
    <property type="match status" value="1"/>
</dbReference>
<dbReference type="GO" id="GO:0012506">
    <property type="term" value="C:vesicle membrane"/>
    <property type="evidence" value="ECO:0007669"/>
    <property type="project" value="InterPro"/>
</dbReference>
<dbReference type="Proteomes" id="UP000585272">
    <property type="component" value="Unassembled WGS sequence"/>
</dbReference>
<sequence length="132" mass="13904">MGVQPSPGGALERNQESSLADVVNTILDKGVVVDVFARVSLVGIELLRADVRVVIASVDTYLRFADAVGRLDMGSEEPRDLTEVVEDVSEGASKGKSRGVLEAGAEKLQDIVGGGEREQEPAKRSGGRGGKR</sequence>
<comment type="similarity">
    <text evidence="3 4">Belongs to the gas vesicle GvpA family.</text>
</comment>
<dbReference type="PROSITE" id="PS00669">
    <property type="entry name" value="GAS_VESICLE_A_2"/>
    <property type="match status" value="1"/>
</dbReference>
<comment type="caution">
    <text evidence="6">The sequence shown here is derived from an EMBL/GenBank/DDBJ whole genome shotgun (WGS) entry which is preliminary data.</text>
</comment>
<evidence type="ECO:0000256" key="2">
    <source>
        <dbReference type="ARBA" id="ARBA00035629"/>
    </source>
</evidence>
<evidence type="ECO:0000256" key="3">
    <source>
        <dbReference type="ARBA" id="ARBA00035646"/>
    </source>
</evidence>
<dbReference type="InterPro" id="IPR050530">
    <property type="entry name" value="GvpA"/>
</dbReference>
<dbReference type="EMBL" id="JACHNU010000002">
    <property type="protein sequence ID" value="MBB4662236.1"/>
    <property type="molecule type" value="Genomic_DNA"/>
</dbReference>
<dbReference type="InterPro" id="IPR000638">
    <property type="entry name" value="Gas-vesicle_GvpA-like"/>
</dbReference>
<protein>
    <recommendedName>
        <fullName evidence="4">Gas vesicle protein A</fullName>
        <shortName evidence="4">GVP</shortName>
    </recommendedName>
</protein>
<reference evidence="6 7" key="1">
    <citation type="submission" date="2020-08" db="EMBL/GenBank/DDBJ databases">
        <title>Genomic Encyclopedia of Archaeal and Bacterial Type Strains, Phase II (KMG-II): from individual species to whole genera.</title>
        <authorList>
            <person name="Goeker M."/>
        </authorList>
    </citation>
    <scope>NUCLEOTIDE SEQUENCE [LARGE SCALE GENOMIC DNA]</scope>
    <source>
        <strain evidence="6 7">DSM 23288</strain>
    </source>
</reference>
<dbReference type="AlphaFoldDB" id="A0A840IBM2"/>
<dbReference type="InterPro" id="IPR047870">
    <property type="entry name" value="Gas_vesicle_GvpA"/>
</dbReference>
<organism evidence="6 7">
    <name type="scientific">Conexibacter arvalis</name>
    <dbReference type="NCBI Taxonomy" id="912552"/>
    <lineage>
        <taxon>Bacteria</taxon>
        <taxon>Bacillati</taxon>
        <taxon>Actinomycetota</taxon>
        <taxon>Thermoleophilia</taxon>
        <taxon>Solirubrobacterales</taxon>
        <taxon>Conexibacteraceae</taxon>
        <taxon>Conexibacter</taxon>
    </lineage>
</organism>
<comment type="subcellular location">
    <subcellularLocation>
        <location evidence="2 4">Gas vesicle shell</location>
    </subcellularLocation>
</comment>
<feature type="region of interest" description="Disordered" evidence="5">
    <location>
        <begin position="76"/>
        <end position="132"/>
    </location>
</feature>
<dbReference type="InterPro" id="IPR018493">
    <property type="entry name" value="GvpA-like_CS"/>
</dbReference>